<keyword evidence="2" id="KW-1185">Reference proteome</keyword>
<reference evidence="1" key="1">
    <citation type="submission" date="2009-09" db="EMBL/GenBank/DDBJ databases">
        <authorList>
            <person name="Weinstock G."/>
            <person name="Sodergren E."/>
            <person name="Clifton S."/>
            <person name="Fulton L."/>
            <person name="Fulton B."/>
            <person name="Courtney L."/>
            <person name="Fronick C."/>
            <person name="Harrison M."/>
            <person name="Strong C."/>
            <person name="Farmer C."/>
            <person name="Delahaunty K."/>
            <person name="Markovic C."/>
            <person name="Hall O."/>
            <person name="Minx P."/>
            <person name="Tomlinson C."/>
            <person name="Mitreva M."/>
            <person name="Nelson J."/>
            <person name="Hou S."/>
            <person name="Wollam A."/>
            <person name="Pepin K.H."/>
            <person name="Johnson M."/>
            <person name="Bhonagiri V."/>
            <person name="Nash W.E."/>
            <person name="Warren W."/>
            <person name="Chinwalla A."/>
            <person name="Mardis E.R."/>
            <person name="Wilson R.K."/>
        </authorList>
    </citation>
    <scope>NUCLEOTIDE SEQUENCE [LARGE SCALE GENOMIC DNA]</scope>
    <source>
        <strain evidence="1">DSM 20544</strain>
    </source>
</reference>
<proteinExistence type="predicted"/>
<gene>
    <name evidence="1" type="ORF">MITSMUL_05233</name>
</gene>
<dbReference type="EMBL" id="ABWK02000020">
    <property type="protein sequence ID" value="EEX68230.1"/>
    <property type="molecule type" value="Genomic_DNA"/>
</dbReference>
<evidence type="ECO:0000313" key="2">
    <source>
        <dbReference type="Proteomes" id="UP000003671"/>
    </source>
</evidence>
<evidence type="ECO:0000313" key="1">
    <source>
        <dbReference type="EMBL" id="EEX68230.1"/>
    </source>
</evidence>
<dbReference type="Proteomes" id="UP000003671">
    <property type="component" value="Unassembled WGS sequence"/>
</dbReference>
<dbReference type="HOGENOM" id="CLU_2035405_0_0_9"/>
<accession>C9KPS5</accession>
<protein>
    <submittedName>
        <fullName evidence="1">Uncharacterized protein</fullName>
    </submittedName>
</protein>
<dbReference type="AlphaFoldDB" id="C9KPS5"/>
<name>C9KPS5_9FIRM</name>
<sequence length="121" mass="12616">MGKAQIAGSAHRGWGGGTCSGFAAPLNEPYGWFGDGGGFAACRGVLTLWCYAGEREGSALRAVAARLQAEQVPPPRVTFVDVKAAEAAAPVRRRFAGWAEAAAPVRRWGVQLGGGWQCELG</sequence>
<organism evidence="1 2">
    <name type="scientific">Mitsuokella multacida DSM 20544</name>
    <dbReference type="NCBI Taxonomy" id="500635"/>
    <lineage>
        <taxon>Bacteria</taxon>
        <taxon>Bacillati</taxon>
        <taxon>Bacillota</taxon>
        <taxon>Negativicutes</taxon>
        <taxon>Selenomonadales</taxon>
        <taxon>Selenomonadaceae</taxon>
        <taxon>Mitsuokella</taxon>
    </lineage>
</organism>
<dbReference type="STRING" id="500635.MITSMUL_05233"/>
<comment type="caution">
    <text evidence="1">The sequence shown here is derived from an EMBL/GenBank/DDBJ whole genome shotgun (WGS) entry which is preliminary data.</text>
</comment>